<protein>
    <submittedName>
        <fullName evidence="2">Unnamed protein product</fullName>
    </submittedName>
</protein>
<feature type="region of interest" description="Disordered" evidence="1">
    <location>
        <begin position="76"/>
        <end position="115"/>
    </location>
</feature>
<keyword evidence="3" id="KW-1185">Reference proteome</keyword>
<feature type="region of interest" description="Disordered" evidence="1">
    <location>
        <begin position="1"/>
        <end position="63"/>
    </location>
</feature>
<evidence type="ECO:0000256" key="1">
    <source>
        <dbReference type="SAM" id="MobiDB-lite"/>
    </source>
</evidence>
<name>A0A9W7DKY8_AMBMO</name>
<dbReference type="Proteomes" id="UP001165063">
    <property type="component" value="Unassembled WGS sequence"/>
</dbReference>
<accession>A0A9W7DKY8</accession>
<organism evidence="2 3">
    <name type="scientific">Ambrosiozyma monospora</name>
    <name type="common">Yeast</name>
    <name type="synonym">Endomycopsis monosporus</name>
    <dbReference type="NCBI Taxonomy" id="43982"/>
    <lineage>
        <taxon>Eukaryota</taxon>
        <taxon>Fungi</taxon>
        <taxon>Dikarya</taxon>
        <taxon>Ascomycota</taxon>
        <taxon>Saccharomycotina</taxon>
        <taxon>Pichiomycetes</taxon>
        <taxon>Pichiales</taxon>
        <taxon>Pichiaceae</taxon>
        <taxon>Ambrosiozyma</taxon>
    </lineage>
</organism>
<feature type="compositionally biased region" description="Polar residues" evidence="1">
    <location>
        <begin position="28"/>
        <end position="57"/>
    </location>
</feature>
<dbReference type="EMBL" id="BSXU01002589">
    <property type="protein sequence ID" value="GMG38651.1"/>
    <property type="molecule type" value="Genomic_DNA"/>
</dbReference>
<comment type="caution">
    <text evidence="2">The sequence shown here is derived from an EMBL/GenBank/DDBJ whole genome shotgun (WGS) entry which is preliminary data.</text>
</comment>
<sequence length="265" mass="29534">MARNKTNKKKTRKAVTTPEDPLFEGFETNYQSNATATTSAQITQNSSSNGSDTIANETSPLLTNSLTPLTTQVEYRETNSDENEECSSPVDEPQPYIPMFRSSFGDPSALSQDQQTGMSIIRPISSERRRSSVIDIHDFSKRLDSLKSMRRYKLIGTAGSLLNWSNFTKSTEELKQIKNKSVRQYYESQNDMAERYIEIDKLLDSGIHISMIENYAQNDYPIGAEGIKKTTVGAPADIDIEGGKAMGYSQDDNSALIDVDHCLIS</sequence>
<dbReference type="OrthoDB" id="78296at2759"/>
<reference evidence="2" key="1">
    <citation type="submission" date="2023-04" db="EMBL/GenBank/DDBJ databases">
        <title>Ambrosiozyma monospora NBRC 1965.</title>
        <authorList>
            <person name="Ichikawa N."/>
            <person name="Sato H."/>
            <person name="Tonouchi N."/>
        </authorList>
    </citation>
    <scope>NUCLEOTIDE SEQUENCE</scope>
    <source>
        <strain evidence="2">NBRC 1965</strain>
    </source>
</reference>
<evidence type="ECO:0000313" key="2">
    <source>
        <dbReference type="EMBL" id="GMG38651.1"/>
    </source>
</evidence>
<gene>
    <name evidence="2" type="ORF">Amon01_000499700</name>
</gene>
<feature type="compositionally biased region" description="Basic residues" evidence="1">
    <location>
        <begin position="1"/>
        <end position="13"/>
    </location>
</feature>
<proteinExistence type="predicted"/>
<evidence type="ECO:0000313" key="3">
    <source>
        <dbReference type="Proteomes" id="UP001165063"/>
    </source>
</evidence>
<dbReference type="AlphaFoldDB" id="A0A9W7DKY8"/>